<gene>
    <name evidence="1" type="ORF">PAC_07454</name>
</gene>
<dbReference type="Proteomes" id="UP000184330">
    <property type="component" value="Unassembled WGS sequence"/>
</dbReference>
<evidence type="ECO:0000313" key="2">
    <source>
        <dbReference type="Proteomes" id="UP000184330"/>
    </source>
</evidence>
<keyword evidence="2" id="KW-1185">Reference proteome</keyword>
<dbReference type="AlphaFoldDB" id="A0A1L7WXU5"/>
<sequence>MTARDLESMERWQIQMDLNPNVWDYYKILGWGGAIQWDYHEDGRVSTKQSDGGWDGNRRLRHILPTLLANNTGKAPLAFSSASAFTSISPHNYVFTIVRLLSDSTIALPRSQRDYKRSSLVKMSLPIETSNQELEGTTLQQPNCSLLSLPLELRNIAFEHLLNLPHTILIYPKSKEHSILTPLFLVCHQLRPELTSYMRTSGISKNKNIVISSFFGTFNRKVTNFTAIVACEIRAIYFRYPPDAIDYRRMKELESYQNGIDRDPGELDSYESFTDITVQWRWVFDGYACFIQEVLGG</sequence>
<protein>
    <submittedName>
        <fullName evidence="1">Uncharacterized protein</fullName>
    </submittedName>
</protein>
<accession>A0A1L7WXU5</accession>
<proteinExistence type="predicted"/>
<evidence type="ECO:0000313" key="1">
    <source>
        <dbReference type="EMBL" id="CZR57565.1"/>
    </source>
</evidence>
<name>A0A1L7WXU5_9HELO</name>
<organism evidence="1 2">
    <name type="scientific">Phialocephala subalpina</name>
    <dbReference type="NCBI Taxonomy" id="576137"/>
    <lineage>
        <taxon>Eukaryota</taxon>
        <taxon>Fungi</taxon>
        <taxon>Dikarya</taxon>
        <taxon>Ascomycota</taxon>
        <taxon>Pezizomycotina</taxon>
        <taxon>Leotiomycetes</taxon>
        <taxon>Helotiales</taxon>
        <taxon>Mollisiaceae</taxon>
        <taxon>Phialocephala</taxon>
        <taxon>Phialocephala fortinii species complex</taxon>
    </lineage>
</organism>
<reference evidence="1 2" key="1">
    <citation type="submission" date="2016-03" db="EMBL/GenBank/DDBJ databases">
        <authorList>
            <person name="Ploux O."/>
        </authorList>
    </citation>
    <scope>NUCLEOTIDE SEQUENCE [LARGE SCALE GENOMIC DNA]</scope>
    <source>
        <strain evidence="1 2">UAMH 11012</strain>
    </source>
</reference>
<dbReference type="EMBL" id="FJOG01000010">
    <property type="protein sequence ID" value="CZR57565.1"/>
    <property type="molecule type" value="Genomic_DNA"/>
</dbReference>